<dbReference type="EMBL" id="DRVT01000053">
    <property type="protein sequence ID" value="HHI49408.1"/>
    <property type="molecule type" value="Genomic_DNA"/>
</dbReference>
<dbReference type="AlphaFoldDB" id="A0A7J3UZW3"/>
<organism evidence="2">
    <name type="scientific">Candidatus Methanosuratincola petrocarbonis</name>
    <name type="common">ex Vanwonterghem et al. 2016</name>
    <dbReference type="NCBI Taxonomy" id="1867261"/>
    <lineage>
        <taxon>Archaea</taxon>
        <taxon>Thermoproteota</taxon>
        <taxon>Methanosuratincolia</taxon>
        <taxon>Candidatus Methanomethylicales</taxon>
        <taxon>Candidatus Methanomethylicaceae</taxon>
        <taxon>Candidatus Methanosuratincola (ex Vanwonterghem et al. 2016)</taxon>
    </lineage>
</organism>
<dbReference type="Gene3D" id="3.40.50.720">
    <property type="entry name" value="NAD(P)-binding Rossmann-like Domain"/>
    <property type="match status" value="1"/>
</dbReference>
<comment type="caution">
    <text evidence="2">The sequence shown here is derived from an EMBL/GenBank/DDBJ whole genome shotgun (WGS) entry which is preliminary data.</text>
</comment>
<protein>
    <submittedName>
        <fullName evidence="2">NAD-dependent epimerase/dehydratase family protein</fullName>
    </submittedName>
</protein>
<dbReference type="InterPro" id="IPR016040">
    <property type="entry name" value="NAD(P)-bd_dom"/>
</dbReference>
<feature type="domain" description="NAD(P)-binding" evidence="1">
    <location>
        <begin position="9"/>
        <end position="307"/>
    </location>
</feature>
<evidence type="ECO:0000313" key="2">
    <source>
        <dbReference type="EMBL" id="HHI49408.1"/>
    </source>
</evidence>
<dbReference type="Pfam" id="PF16363">
    <property type="entry name" value="GDP_Man_Dehyd"/>
    <property type="match status" value="1"/>
</dbReference>
<evidence type="ECO:0000259" key="1">
    <source>
        <dbReference type="Pfam" id="PF16363"/>
    </source>
</evidence>
<reference evidence="2" key="1">
    <citation type="journal article" date="2020" name="mSystems">
        <title>Genome- and Community-Level Interaction Insights into Carbon Utilization and Element Cycling Functions of Hydrothermarchaeota in Hydrothermal Sediment.</title>
        <authorList>
            <person name="Zhou Z."/>
            <person name="Liu Y."/>
            <person name="Xu W."/>
            <person name="Pan J."/>
            <person name="Luo Z.H."/>
            <person name="Li M."/>
        </authorList>
    </citation>
    <scope>NUCLEOTIDE SEQUENCE [LARGE SCALE GENOMIC DNA]</scope>
    <source>
        <strain evidence="2">SpSt-1038</strain>
    </source>
</reference>
<gene>
    <name evidence="2" type="ORF">ENL91_04470</name>
</gene>
<name>A0A7J3UZW3_9CREN</name>
<proteinExistence type="predicted"/>
<accession>A0A7J3UZW3</accession>
<dbReference type="SUPFAM" id="SSF51735">
    <property type="entry name" value="NAD(P)-binding Rossmann-fold domains"/>
    <property type="match status" value="1"/>
</dbReference>
<dbReference type="InterPro" id="IPR036291">
    <property type="entry name" value="NAD(P)-bd_dom_sf"/>
</dbReference>
<dbReference type="PANTHER" id="PTHR43000">
    <property type="entry name" value="DTDP-D-GLUCOSE 4,6-DEHYDRATASE-RELATED"/>
    <property type="match status" value="1"/>
</dbReference>
<sequence length="321" mass="34652">MAVVGVQVLVTGGAGFIGTHLVERLIENGASVKILDDLSAGDISGVSRLLRSGAATFVKGDIRDGGKVLEATRGCEIVYHLAAQSSVPKSTEDPSLDLEVNIAGTHNVLMAAKECGAKVVFASSSVVYGVPRKIPTPESEPLVPRSFYGASKAAAEDYCRLYSEIFGVPTVILRLFNIYGPRTNKGLMFDLYRKLLRDTRRLEILGTGEQKKDYLYIDDAIDAFMAAPERSRCAGDAYNIGLGESYTVFQIAQMMFDVLGLEGVEVHPRGGTSWPGDVELTEPDVSKAEIELGWRAKVGIKDGISKTLEYFVKTLGPLPAK</sequence>